<sequence>MDGIIYKYMPLREEFFDNRLLRFTPRLLLNDPFEVRPSFSQHAEFVHRVNNYGESVASVIEEMEKNQWLVLRGIAVQHFDIFGILSLTERVDNLLMWAHYANHHTGIVVGFDPNHEFFDATKSTNEWIRNAANDYIGVLKKVRYSDKRKIKGESLDECFFLKSNDWWTEREWRYVLPIAEADEIWNVNDNEKQTMALYRVPPDAIVSVTFGVKVPDDTIEELRSNIIDNEIYKHVKLYQAKMCNEKFDLIVHSIDEGIVKDRIFQ</sequence>
<dbReference type="RefSeq" id="WP_114696582.1">
    <property type="nucleotide sequence ID" value="NZ_QQOH01000004.1"/>
</dbReference>
<accession>A0A369WCC5</accession>
<dbReference type="EMBL" id="QQOH01000004">
    <property type="protein sequence ID" value="RDE18963.1"/>
    <property type="molecule type" value="Genomic_DNA"/>
</dbReference>
<dbReference type="Proteomes" id="UP000253769">
    <property type="component" value="Unassembled WGS sequence"/>
</dbReference>
<organism evidence="1 2">
    <name type="scientific">Motiliproteus coralliicola</name>
    <dbReference type="NCBI Taxonomy" id="2283196"/>
    <lineage>
        <taxon>Bacteria</taxon>
        <taxon>Pseudomonadati</taxon>
        <taxon>Pseudomonadota</taxon>
        <taxon>Gammaproteobacteria</taxon>
        <taxon>Oceanospirillales</taxon>
        <taxon>Oceanospirillaceae</taxon>
        <taxon>Motiliproteus</taxon>
    </lineage>
</organism>
<keyword evidence="2" id="KW-1185">Reference proteome</keyword>
<protein>
    <submittedName>
        <fullName evidence="1">DUF2971 domain-containing protein</fullName>
    </submittedName>
</protein>
<evidence type="ECO:0000313" key="2">
    <source>
        <dbReference type="Proteomes" id="UP000253769"/>
    </source>
</evidence>
<comment type="caution">
    <text evidence="1">The sequence shown here is derived from an EMBL/GenBank/DDBJ whole genome shotgun (WGS) entry which is preliminary data.</text>
</comment>
<proteinExistence type="predicted"/>
<evidence type="ECO:0000313" key="1">
    <source>
        <dbReference type="EMBL" id="RDE18963.1"/>
    </source>
</evidence>
<dbReference type="OrthoDB" id="4119964at2"/>
<reference evidence="1 2" key="1">
    <citation type="submission" date="2018-07" db="EMBL/GenBank/DDBJ databases">
        <title>Motiliproteus coralliicola sp. nov., a bacterium isolated from Coral.</title>
        <authorList>
            <person name="Wang G."/>
        </authorList>
    </citation>
    <scope>NUCLEOTIDE SEQUENCE [LARGE SCALE GENOMIC DNA]</scope>
    <source>
        <strain evidence="1 2">C34</strain>
    </source>
</reference>
<dbReference type="Pfam" id="PF11185">
    <property type="entry name" value="DUF2971"/>
    <property type="match status" value="1"/>
</dbReference>
<dbReference type="InterPro" id="IPR021352">
    <property type="entry name" value="DUF2971"/>
</dbReference>
<name>A0A369WCC5_9GAMM</name>
<dbReference type="AlphaFoldDB" id="A0A369WCC5"/>
<gene>
    <name evidence="1" type="ORF">DV711_15250</name>
</gene>